<dbReference type="PANTHER" id="PTHR43280">
    <property type="entry name" value="ARAC-FAMILY TRANSCRIPTIONAL REGULATOR"/>
    <property type="match status" value="1"/>
</dbReference>
<dbReference type="Gene3D" id="1.10.10.60">
    <property type="entry name" value="Homeodomain-like"/>
    <property type="match status" value="1"/>
</dbReference>
<dbReference type="Proteomes" id="UP001244640">
    <property type="component" value="Unassembled WGS sequence"/>
</dbReference>
<evidence type="ECO:0000256" key="1">
    <source>
        <dbReference type="ARBA" id="ARBA00023015"/>
    </source>
</evidence>
<dbReference type="SUPFAM" id="SSF46689">
    <property type="entry name" value="Homeodomain-like"/>
    <property type="match status" value="1"/>
</dbReference>
<keyword evidence="3" id="KW-0804">Transcription</keyword>
<dbReference type="EMBL" id="JAUTBA010000001">
    <property type="protein sequence ID" value="MDQ1150891.1"/>
    <property type="molecule type" value="Genomic_DNA"/>
</dbReference>
<dbReference type="PANTHER" id="PTHR43280:SF32">
    <property type="entry name" value="TRANSCRIPTIONAL REGULATORY PROTEIN"/>
    <property type="match status" value="1"/>
</dbReference>
<accession>A0ABU0U7F5</accession>
<reference evidence="5 6" key="1">
    <citation type="submission" date="2023-07" db="EMBL/GenBank/DDBJ databases">
        <title>Functional and genomic diversity of the sorghum phyllosphere microbiome.</title>
        <authorList>
            <person name="Shade A."/>
        </authorList>
    </citation>
    <scope>NUCLEOTIDE SEQUENCE [LARGE SCALE GENOMIC DNA]</scope>
    <source>
        <strain evidence="5 6">SORGH_AS_0892</strain>
    </source>
</reference>
<name>A0ABU0U7F5_9SPHI</name>
<sequence length="171" mass="19934">MHLSEKEEQSVTEIFTKITNEYQSIDIHTQNIILTQIELMLQYCDRYYQRQFITRKKASSTLLVRFEEIVNRYFDSGKAMERGLPSLEDIASEVNISPRYMSDMLRTLTGQSAQQHIQDIIVTKAKEKLSTTNLSVAEIAYELGFERPQSFNKLFKNKTNFTPLAFRASFN</sequence>
<keyword evidence="6" id="KW-1185">Reference proteome</keyword>
<organism evidence="5 6">
    <name type="scientific">Sphingobacterium zeae</name>
    <dbReference type="NCBI Taxonomy" id="1776859"/>
    <lineage>
        <taxon>Bacteria</taxon>
        <taxon>Pseudomonadati</taxon>
        <taxon>Bacteroidota</taxon>
        <taxon>Sphingobacteriia</taxon>
        <taxon>Sphingobacteriales</taxon>
        <taxon>Sphingobacteriaceae</taxon>
        <taxon>Sphingobacterium</taxon>
    </lineage>
</organism>
<keyword evidence="2" id="KW-0238">DNA-binding</keyword>
<dbReference type="InterPro" id="IPR009057">
    <property type="entry name" value="Homeodomain-like_sf"/>
</dbReference>
<dbReference type="PROSITE" id="PS01124">
    <property type="entry name" value="HTH_ARAC_FAMILY_2"/>
    <property type="match status" value="1"/>
</dbReference>
<gene>
    <name evidence="5" type="ORF">QE382_002875</name>
</gene>
<protein>
    <submittedName>
        <fullName evidence="5">AraC-like DNA-binding protein</fullName>
    </submittedName>
</protein>
<feature type="domain" description="HTH araC/xylS-type" evidence="4">
    <location>
        <begin position="68"/>
        <end position="169"/>
    </location>
</feature>
<dbReference type="InterPro" id="IPR018060">
    <property type="entry name" value="HTH_AraC"/>
</dbReference>
<evidence type="ECO:0000256" key="3">
    <source>
        <dbReference type="ARBA" id="ARBA00023163"/>
    </source>
</evidence>
<keyword evidence="1" id="KW-0805">Transcription regulation</keyword>
<evidence type="ECO:0000313" key="5">
    <source>
        <dbReference type="EMBL" id="MDQ1150891.1"/>
    </source>
</evidence>
<comment type="caution">
    <text evidence="5">The sequence shown here is derived from an EMBL/GenBank/DDBJ whole genome shotgun (WGS) entry which is preliminary data.</text>
</comment>
<proteinExistence type="predicted"/>
<dbReference type="RefSeq" id="WP_307186461.1">
    <property type="nucleotide sequence ID" value="NZ_JAUTBA010000001.1"/>
</dbReference>
<dbReference type="SMART" id="SM00342">
    <property type="entry name" value="HTH_ARAC"/>
    <property type="match status" value="1"/>
</dbReference>
<evidence type="ECO:0000313" key="6">
    <source>
        <dbReference type="Proteomes" id="UP001244640"/>
    </source>
</evidence>
<evidence type="ECO:0000256" key="2">
    <source>
        <dbReference type="ARBA" id="ARBA00023125"/>
    </source>
</evidence>
<dbReference type="Pfam" id="PF12833">
    <property type="entry name" value="HTH_18"/>
    <property type="match status" value="1"/>
</dbReference>
<evidence type="ECO:0000259" key="4">
    <source>
        <dbReference type="PROSITE" id="PS01124"/>
    </source>
</evidence>